<dbReference type="GO" id="GO:0030151">
    <property type="term" value="F:molybdenum ion binding"/>
    <property type="evidence" value="ECO:0007669"/>
    <property type="project" value="InterPro"/>
</dbReference>
<dbReference type="InterPro" id="IPR036856">
    <property type="entry name" value="Ald_Oxase/Xan_DH_a/b_sf"/>
</dbReference>
<proteinExistence type="predicted"/>
<dbReference type="GO" id="GO:0016491">
    <property type="term" value="F:oxidoreductase activity"/>
    <property type="evidence" value="ECO:0007669"/>
    <property type="project" value="InterPro"/>
</dbReference>
<dbReference type="OrthoDB" id="5296963at2"/>
<dbReference type="PANTHER" id="PTHR45444">
    <property type="entry name" value="XANTHINE DEHYDROGENASE"/>
    <property type="match status" value="1"/>
</dbReference>
<sequence length="787" mass="86581">MDKSKAFHDSALTHVTGESLYVEDIPPVHGECFVGVVVSPIAKGQLLALDPSAALNLEGVYGFFTAKDLKVNQWGPILHDQPLLVDDRIEYLGEPLAIVVADTPHLARQAAALVEVKVKADQAILDIVAAKAEKHFYPSPMLIERGDVDQQIEDAKNVLEGSFYTGGQEHFYLESQSVIVYPQEGGDILVHSSTQHPSEVQHTVAHALGLGYSQVVCEVKRMGGAFGGKESQSTHFAVLCALAAKKLGRVCRLHLSKDEDMAWTGKRHAFHNDYKVAFEDDGVIRALDIQLYNDGGAYLDLSAPILQRAMLHVDNAYYLEHARIKGTVCKTNYPPNTAFRGFGGPQGVMQIESIIEDIAFALKMDAADVRRRNLYGIESRNTTPYEQKVENNLLPELFDQIMESSDYKQRRAAIETHNQTNPDVVRGIALTPVKFGISFTVKFLNQGNALVNVHRDGTIQVSTGATEMGQGVNTKIAVIVAEAFGVSYDRVKVMTTSTEKNHNTSATAASSGSDINGYAALIACENILKPLTGYAAYYLSHPVDQRPNPILELHDYDEPDHPRASDVIFENDQVYLKGESNKGVSFAHLVDCAYHNRVSLGAYGHYKTKDIHYDRQAGRGQPFLYYTQGMAVTEVRVDTLTGDVKMDRVDILMELGRSIQEGIDYGQIAGGFIQGCGWAISEELVYDQDGRLLSHSPTTYKIPNIQDTPREFHIKLVENPTKHSSVKGSKAVGEPPFLLCASPWAAIKNALQQKTGSSVSGFKLPATAEEVLRQIYPAAFEESESRL</sequence>
<dbReference type="InterPro" id="IPR000674">
    <property type="entry name" value="Ald_Oxase/Xan_DH_a/b"/>
</dbReference>
<dbReference type="Gene3D" id="3.90.1170.50">
    <property type="entry name" value="Aldehyde oxidase/xanthine dehydrogenase, a/b hammerhead"/>
    <property type="match status" value="1"/>
</dbReference>
<gene>
    <name evidence="3" type="ORF">SAMN06296036_11315</name>
</gene>
<dbReference type="Pfam" id="PF01315">
    <property type="entry name" value="Ald_Xan_dh_C"/>
    <property type="match status" value="1"/>
</dbReference>
<dbReference type="STRING" id="1513793.SAMN06296036_11315"/>
<dbReference type="SUPFAM" id="SSF54665">
    <property type="entry name" value="CO dehydrogenase molybdoprotein N-domain-like"/>
    <property type="match status" value="1"/>
</dbReference>
<dbReference type="Pfam" id="PF02738">
    <property type="entry name" value="MoCoBD_1"/>
    <property type="match status" value="1"/>
</dbReference>
<dbReference type="Gene3D" id="3.30.365.10">
    <property type="entry name" value="Aldehyde oxidase/xanthine dehydrogenase, molybdopterin binding domain"/>
    <property type="match status" value="4"/>
</dbReference>
<name>A0A1Y6C8N1_9BACT</name>
<dbReference type="InterPro" id="IPR046867">
    <property type="entry name" value="AldOxase/xan_DH_MoCoBD2"/>
</dbReference>
<dbReference type="AlphaFoldDB" id="A0A1Y6C8N1"/>
<reference evidence="4" key="1">
    <citation type="submission" date="2017-04" db="EMBL/GenBank/DDBJ databases">
        <authorList>
            <person name="Varghese N."/>
            <person name="Submissions S."/>
        </authorList>
    </citation>
    <scope>NUCLEOTIDE SEQUENCE [LARGE SCALE GENOMIC DNA]</scope>
    <source>
        <strain evidence="4">RKEM611</strain>
    </source>
</reference>
<organism evidence="3 4">
    <name type="scientific">Pseudobacteriovorax antillogorgiicola</name>
    <dbReference type="NCBI Taxonomy" id="1513793"/>
    <lineage>
        <taxon>Bacteria</taxon>
        <taxon>Pseudomonadati</taxon>
        <taxon>Bdellovibrionota</taxon>
        <taxon>Oligoflexia</taxon>
        <taxon>Oligoflexales</taxon>
        <taxon>Pseudobacteriovoracaceae</taxon>
        <taxon>Pseudobacteriovorax</taxon>
    </lineage>
</organism>
<dbReference type="SMART" id="SM01008">
    <property type="entry name" value="Ald_Xan_dh_C"/>
    <property type="match status" value="1"/>
</dbReference>
<dbReference type="InterPro" id="IPR016208">
    <property type="entry name" value="Ald_Oxase/xanthine_DH-like"/>
</dbReference>
<evidence type="ECO:0000313" key="4">
    <source>
        <dbReference type="Proteomes" id="UP000192907"/>
    </source>
</evidence>
<evidence type="ECO:0000313" key="3">
    <source>
        <dbReference type="EMBL" id="SMF42742.1"/>
    </source>
</evidence>
<dbReference type="PANTHER" id="PTHR45444:SF3">
    <property type="entry name" value="XANTHINE DEHYDROGENASE"/>
    <property type="match status" value="1"/>
</dbReference>
<dbReference type="FunFam" id="3.30.365.10:FF:000001">
    <property type="entry name" value="Xanthine dehydrogenase oxidase"/>
    <property type="match status" value="1"/>
</dbReference>
<dbReference type="InterPro" id="IPR014309">
    <property type="entry name" value="Xanthine_DH_Mopterin-bd_su"/>
</dbReference>
<feature type="domain" description="Aldehyde oxidase/xanthine dehydrogenase a/b hammerhead" evidence="2">
    <location>
        <begin position="16"/>
        <end position="122"/>
    </location>
</feature>
<dbReference type="InterPro" id="IPR037165">
    <property type="entry name" value="AldOxase/xan_DH_Mopterin-bd_sf"/>
</dbReference>
<evidence type="ECO:0000256" key="1">
    <source>
        <dbReference type="ARBA" id="ARBA00053029"/>
    </source>
</evidence>
<dbReference type="SUPFAM" id="SSF56003">
    <property type="entry name" value="Molybdenum cofactor-binding domain"/>
    <property type="match status" value="1"/>
</dbReference>
<dbReference type="EMBL" id="FWZT01000013">
    <property type="protein sequence ID" value="SMF42742.1"/>
    <property type="molecule type" value="Genomic_DNA"/>
</dbReference>
<dbReference type="RefSeq" id="WP_132320998.1">
    <property type="nucleotide sequence ID" value="NZ_FWZT01000013.1"/>
</dbReference>
<comment type="cofactor">
    <cofactor evidence="1">
        <name>Mo-molybdopterin cytosine dinucleotide</name>
        <dbReference type="ChEBI" id="CHEBI:71308"/>
    </cofactor>
</comment>
<dbReference type="GO" id="GO:0005506">
    <property type="term" value="F:iron ion binding"/>
    <property type="evidence" value="ECO:0007669"/>
    <property type="project" value="InterPro"/>
</dbReference>
<dbReference type="Proteomes" id="UP000192907">
    <property type="component" value="Unassembled WGS sequence"/>
</dbReference>
<evidence type="ECO:0000259" key="2">
    <source>
        <dbReference type="SMART" id="SM01008"/>
    </source>
</evidence>
<accession>A0A1Y6C8N1</accession>
<protein>
    <submittedName>
        <fullName evidence="3">Xanthine dehydrogenase, molybdenum binding subunit apoprotein</fullName>
    </submittedName>
</protein>
<dbReference type="InterPro" id="IPR008274">
    <property type="entry name" value="AldOxase/xan_DH_MoCoBD1"/>
</dbReference>
<dbReference type="NCBIfam" id="TIGR02965">
    <property type="entry name" value="xanthine_xdhB"/>
    <property type="match status" value="1"/>
</dbReference>
<keyword evidence="4" id="KW-1185">Reference proteome</keyword>
<dbReference type="Pfam" id="PF20256">
    <property type="entry name" value="MoCoBD_2"/>
    <property type="match status" value="1"/>
</dbReference>